<reference evidence="2 3" key="1">
    <citation type="submission" date="2020-05" db="EMBL/GenBank/DDBJ databases">
        <title>Parvularcula mediterraneae sp. nov., isolated from polypropylene straw from shallow seawater of the seashore of Laganas in Zakynthos island, Greece.</title>
        <authorList>
            <person name="Szabo I."/>
            <person name="Al-Omari J."/>
            <person name="Rado J."/>
            <person name="Szerdahelyi G.S."/>
        </authorList>
    </citation>
    <scope>NUCLEOTIDE SEQUENCE [LARGE SCALE GENOMIC DNA]</scope>
    <source>
        <strain evidence="2 3">ZS-1/3</strain>
    </source>
</reference>
<protein>
    <submittedName>
        <fullName evidence="2">Uncharacterized protein</fullName>
    </submittedName>
</protein>
<evidence type="ECO:0000313" key="3">
    <source>
        <dbReference type="Proteomes" id="UP000536835"/>
    </source>
</evidence>
<evidence type="ECO:0000256" key="1">
    <source>
        <dbReference type="SAM" id="Phobius"/>
    </source>
</evidence>
<proteinExistence type="predicted"/>
<dbReference type="AlphaFoldDB" id="A0A7Y3RNK9"/>
<comment type="caution">
    <text evidence="2">The sequence shown here is derived from an EMBL/GenBank/DDBJ whole genome shotgun (WGS) entry which is preliminary data.</text>
</comment>
<gene>
    <name evidence="2" type="ORF">HK107_13510</name>
</gene>
<keyword evidence="1" id="KW-0812">Transmembrane</keyword>
<evidence type="ECO:0000313" key="2">
    <source>
        <dbReference type="EMBL" id="NNU17343.1"/>
    </source>
</evidence>
<dbReference type="RefSeq" id="WP_173200673.1">
    <property type="nucleotide sequence ID" value="NZ_JABFCX010000003.1"/>
</dbReference>
<keyword evidence="1" id="KW-1133">Transmembrane helix</keyword>
<dbReference type="EMBL" id="JABFCX010000003">
    <property type="protein sequence ID" value="NNU17343.1"/>
    <property type="molecule type" value="Genomic_DNA"/>
</dbReference>
<sequence length="173" mass="18245">MFNEDGSGTPGTLIPAFRDIELSALPEDRCSVADFYRFVAGDLLAFEGSATGDDVGLLNADDLDVSYDWTVGGFTFTSDTLTPTFSTPIPDALFETDGRLPLGILATITPAVGKAFWFCDASDCSEALFLSSGQSFEINGLGASAEFVVPLPAGGLLMLTVLMGAGGLRRLRR</sequence>
<keyword evidence="3" id="KW-1185">Reference proteome</keyword>
<name>A0A7Y3RNK9_9PROT</name>
<organism evidence="2 3">
    <name type="scientific">Parvularcula mediterranea</name>
    <dbReference type="NCBI Taxonomy" id="2732508"/>
    <lineage>
        <taxon>Bacteria</taxon>
        <taxon>Pseudomonadati</taxon>
        <taxon>Pseudomonadota</taxon>
        <taxon>Alphaproteobacteria</taxon>
        <taxon>Parvularculales</taxon>
        <taxon>Parvularculaceae</taxon>
        <taxon>Parvularcula</taxon>
    </lineage>
</organism>
<accession>A0A7Y3RNK9</accession>
<feature type="transmembrane region" description="Helical" evidence="1">
    <location>
        <begin position="147"/>
        <end position="168"/>
    </location>
</feature>
<dbReference type="Proteomes" id="UP000536835">
    <property type="component" value="Unassembled WGS sequence"/>
</dbReference>
<keyword evidence="1" id="KW-0472">Membrane</keyword>